<dbReference type="Gene3D" id="3.30.420.10">
    <property type="entry name" value="Ribonuclease H-like superfamily/Ribonuclease H"/>
    <property type="match status" value="1"/>
</dbReference>
<reference evidence="2 3" key="1">
    <citation type="journal article" date="2010" name="Science">
        <title>Genome expansion and gene loss in powdery mildew fungi reveal tradeoffs in extreme parasitism.</title>
        <authorList>
            <person name="Spanu P.D."/>
            <person name="Abbott J.C."/>
            <person name="Amselem J."/>
            <person name="Burgis T.A."/>
            <person name="Soanes D.M."/>
            <person name="Stueber K."/>
            <person name="Ver Loren van Themaat E."/>
            <person name="Brown J.K.M."/>
            <person name="Butcher S.A."/>
            <person name="Gurr S.J."/>
            <person name="Lebrun M.-H."/>
            <person name="Ridout C.J."/>
            <person name="Schulze-Lefert P."/>
            <person name="Talbot N.J."/>
            <person name="Ahmadinejad N."/>
            <person name="Ametz C."/>
            <person name="Barton G.R."/>
            <person name="Benjdia M."/>
            <person name="Bidzinski P."/>
            <person name="Bindschedler L.V."/>
            <person name="Both M."/>
            <person name="Brewer M.T."/>
            <person name="Cadle-Davidson L."/>
            <person name="Cadle-Davidson M.M."/>
            <person name="Collemare J."/>
            <person name="Cramer R."/>
            <person name="Frenkel O."/>
            <person name="Godfrey D."/>
            <person name="Harriman J."/>
            <person name="Hoede C."/>
            <person name="King B.C."/>
            <person name="Klages S."/>
            <person name="Kleemann J."/>
            <person name="Knoll D."/>
            <person name="Koti P.S."/>
            <person name="Kreplak J."/>
            <person name="Lopez-Ruiz F.J."/>
            <person name="Lu X."/>
            <person name="Maekawa T."/>
            <person name="Mahanil S."/>
            <person name="Micali C."/>
            <person name="Milgroom M.G."/>
            <person name="Montana G."/>
            <person name="Noir S."/>
            <person name="O'Connell R.J."/>
            <person name="Oberhaensli S."/>
            <person name="Parlange F."/>
            <person name="Pedersen C."/>
            <person name="Quesneville H."/>
            <person name="Reinhardt R."/>
            <person name="Rott M."/>
            <person name="Sacristan S."/>
            <person name="Schmidt S.M."/>
            <person name="Schoen M."/>
            <person name="Skamnioti P."/>
            <person name="Sommer H."/>
            <person name="Stephens A."/>
            <person name="Takahara H."/>
            <person name="Thordal-Christensen H."/>
            <person name="Vigouroux M."/>
            <person name="Wessling R."/>
            <person name="Wicker T."/>
            <person name="Panstruga R."/>
        </authorList>
    </citation>
    <scope>NUCLEOTIDE SEQUENCE [LARGE SCALE GENOMIC DNA]</scope>
    <source>
        <strain evidence="2">DH14</strain>
    </source>
</reference>
<comment type="caution">
    <text evidence="2">The sequence shown here is derived from an EMBL/GenBank/DDBJ whole genome shotgun (WGS) entry which is preliminary data.</text>
</comment>
<dbReference type="InterPro" id="IPR002156">
    <property type="entry name" value="RNaseH_domain"/>
</dbReference>
<dbReference type="Proteomes" id="UP000015441">
    <property type="component" value="Unassembled WGS sequence"/>
</dbReference>
<keyword evidence="2" id="KW-0378">Hydrolase</keyword>
<dbReference type="GO" id="GO:0003676">
    <property type="term" value="F:nucleic acid binding"/>
    <property type="evidence" value="ECO:0007669"/>
    <property type="project" value="InterPro"/>
</dbReference>
<keyword evidence="2" id="KW-0255">Endonuclease</keyword>
<protein>
    <submittedName>
        <fullName evidence="2">Endonuclease/reverse transcriptase</fullName>
    </submittedName>
</protein>
<dbReference type="EMBL" id="CAUH01006436">
    <property type="protein sequence ID" value="CCU82499.1"/>
    <property type="molecule type" value="Genomic_DNA"/>
</dbReference>
<dbReference type="PANTHER" id="PTHR33481">
    <property type="entry name" value="REVERSE TRANSCRIPTASE"/>
    <property type="match status" value="1"/>
</dbReference>
<dbReference type="PANTHER" id="PTHR33481:SF1">
    <property type="entry name" value="ENDONUCLEASE_EXONUCLEASE_PHOSPHATASE DOMAIN-CONTAINING PROTEIN-RELATED"/>
    <property type="match status" value="1"/>
</dbReference>
<dbReference type="CDD" id="cd09276">
    <property type="entry name" value="Rnase_HI_RT_non_LTR"/>
    <property type="match status" value="1"/>
</dbReference>
<dbReference type="SUPFAM" id="SSF53098">
    <property type="entry name" value="Ribonuclease H-like"/>
    <property type="match status" value="1"/>
</dbReference>
<keyword evidence="2" id="KW-0548">Nucleotidyltransferase</keyword>
<dbReference type="GO" id="GO:0004523">
    <property type="term" value="F:RNA-DNA hybrid ribonuclease activity"/>
    <property type="evidence" value="ECO:0007669"/>
    <property type="project" value="InterPro"/>
</dbReference>
<keyword evidence="3" id="KW-1185">Reference proteome</keyword>
<dbReference type="Pfam" id="PF00078">
    <property type="entry name" value="RVT_1"/>
    <property type="match status" value="1"/>
</dbReference>
<keyword evidence="2" id="KW-0540">Nuclease</keyword>
<dbReference type="InterPro" id="IPR036397">
    <property type="entry name" value="RNaseH_sf"/>
</dbReference>
<proteinExistence type="predicted"/>
<dbReference type="GO" id="GO:0003964">
    <property type="term" value="F:RNA-directed DNA polymerase activity"/>
    <property type="evidence" value="ECO:0007669"/>
    <property type="project" value="UniProtKB-KW"/>
</dbReference>
<accession>N1JHY3</accession>
<evidence type="ECO:0000313" key="2">
    <source>
        <dbReference type="EMBL" id="CCU82499.1"/>
    </source>
</evidence>
<dbReference type="AlphaFoldDB" id="N1JHY3"/>
<feature type="domain" description="RNase H type-1" evidence="1">
    <location>
        <begin position="672"/>
        <end position="789"/>
    </location>
</feature>
<organism evidence="2 3">
    <name type="scientific">Blumeria graminis f. sp. hordei (strain DH14)</name>
    <name type="common">Barley powdery mildew</name>
    <name type="synonym">Oidium monilioides f. sp. hordei</name>
    <dbReference type="NCBI Taxonomy" id="546991"/>
    <lineage>
        <taxon>Eukaryota</taxon>
        <taxon>Fungi</taxon>
        <taxon>Dikarya</taxon>
        <taxon>Ascomycota</taxon>
        <taxon>Pezizomycotina</taxon>
        <taxon>Leotiomycetes</taxon>
        <taxon>Erysiphales</taxon>
        <taxon>Erysiphaceae</taxon>
        <taxon>Blumeria</taxon>
        <taxon>Blumeria hordei</taxon>
    </lineage>
</organism>
<keyword evidence="2" id="KW-0695">RNA-directed DNA polymerase</keyword>
<dbReference type="eggNOG" id="KOG1075">
    <property type="taxonomic scope" value="Eukaryota"/>
</dbReference>
<dbReference type="HOGENOM" id="CLU_000680_23_0_1"/>
<dbReference type="PROSITE" id="PS50879">
    <property type="entry name" value="RNASE_H_1"/>
    <property type="match status" value="1"/>
</dbReference>
<sequence length="869" mass="97332">MKKEAPDQFPERTQYSIRRCIAQGVAWVSEQLNMLDTVKKIQTLCMRIRNSTIRTLSINVGRSSNVHQIALQITFTYRVDILLVRESHISKNIERRITCKHPSFECFQSITGISDPDNDLSFMSEVNVPIHNLRNVLDLCFASSYVLIGGAYETVQQDLDVSSDHSHRSLIYPAKNPGIAWTREQRISSRFFTIVFWARLKDPSHTTEGNLGGTRAAGKQKNHIGKNLKIVMLQEKIGNLSARLYATNPKDVFRIAKWHKLKGDFRTPPLIDPLSPGSSPATTTEDKRKLLARHFLSNLTEVEDINTFAPSVPVMSLPFPDLTTPRSQTPSSDLVIPRQVKIRYHQQLYAWPGLSFQDWFYIYSRPIVAMIGKPNKLDMISQRSYRPIALLSVLGKGLEILAENRMIWIAFKYKVLARHQFGALLLRSSVDLTTLITHEIETAISKGMTATVATLDIKGAFDSALPVCIRIDGEIGEPRPITCGLPQGSPISLILFMLYVGTLYKLEGSKRAFGYADDRTVLMMSPTLKEIVEKIKIAINQALAWGGTERITFDPGKSELQHFTRKQRDKDLSPAAKAFKVARALKCLGNATKGINLDYLDRWLLHVSSQLHILGLRHDGQLKLERITAKQCATEESGISPAEIALNDILQRAAGPINTNASRFRNFLSTLSGRVIQIYSDGSKLPDGNSDPYDAEAHAALQGIRAAIKLPSARFANDARTFIDNIEVARKLLAVPIDALQHTLASGSPTSFPFRLDKEEGQMNIRWVPGHAGIEGNQLADREAKRGAAMPYQHSPKTGHEDFAPYRRRFKHEEARLNCLCGSQKMPTHILFCRILRRGNCRPTGPVNQLRISLLGTPEGAKILTEWLA</sequence>
<keyword evidence="2" id="KW-0808">Transferase</keyword>
<dbReference type="InterPro" id="IPR012337">
    <property type="entry name" value="RNaseH-like_sf"/>
</dbReference>
<dbReference type="InterPro" id="IPR000477">
    <property type="entry name" value="RT_dom"/>
</dbReference>
<evidence type="ECO:0000259" key="1">
    <source>
        <dbReference type="PROSITE" id="PS50879"/>
    </source>
</evidence>
<name>N1JHY3_BLUG1</name>
<dbReference type="InParanoid" id="N1JHY3"/>
<dbReference type="OrthoDB" id="3564644at2759"/>
<evidence type="ECO:0000313" key="3">
    <source>
        <dbReference type="Proteomes" id="UP000015441"/>
    </source>
</evidence>
<gene>
    <name evidence="2" type="ORF">BGHDH14_bgh02636</name>
</gene>